<organism evidence="4 5">
    <name type="scientific">Paenibacillus catalpae</name>
    <dbReference type="NCBI Taxonomy" id="1045775"/>
    <lineage>
        <taxon>Bacteria</taxon>
        <taxon>Bacillati</taxon>
        <taxon>Bacillota</taxon>
        <taxon>Bacilli</taxon>
        <taxon>Bacillales</taxon>
        <taxon>Paenibacillaceae</taxon>
        <taxon>Paenibacillus</taxon>
    </lineage>
</organism>
<dbReference type="InterPro" id="IPR052515">
    <property type="entry name" value="Gfo/Idh/MocA_Oxidoreductase"/>
</dbReference>
<dbReference type="InterPro" id="IPR036291">
    <property type="entry name" value="NAD(P)-bd_dom_sf"/>
</dbReference>
<dbReference type="InterPro" id="IPR000683">
    <property type="entry name" value="Gfo/Idh/MocA-like_OxRdtase_N"/>
</dbReference>
<dbReference type="PANTHER" id="PTHR43249">
    <property type="entry name" value="UDP-N-ACETYL-2-AMINO-2-DEOXY-D-GLUCURONATE OXIDASE"/>
    <property type="match status" value="1"/>
</dbReference>
<keyword evidence="5" id="KW-1185">Reference proteome</keyword>
<sequence>MAKLRVGIIGAGSISGSHLHAYSVHPEVELTAIADMNGERAQEKAASYGIPHVYDNYKELLANPEIDAVSICTWNNSHAEIAVAALDAGKHVLCEKPLAQTVDQALAVQEAVERSGKLLLVGFVRRYADQAQLVKQYADSGQLGEIYYAKASAIRRLGNPGGWFADASRSGGGPLIDIGVHMIDLCWYLMGKPKPVSVSGNTYRKLGNRSHIEGLSFYKAADYDASLNDVEDLANALIRFENGASLYVDISYTLHAAQNEMSSKIYGTKGGVEIDPKLVIVTEQFNKIVNIEPQLDHLTFQFQESFDLEIAHFVDCCFGKAEPISPVEDGVELMRMLQAVYESAELGTEVVLNKDAAAPAAAATREGV</sequence>
<proteinExistence type="inferred from homology"/>
<dbReference type="RefSeq" id="WP_091188510.1">
    <property type="nucleotide sequence ID" value="NZ_FOMT01000004.1"/>
</dbReference>
<feature type="domain" description="Gfo/Idh/MocA-like oxidoreductase C-terminal" evidence="3">
    <location>
        <begin position="139"/>
        <end position="350"/>
    </location>
</feature>
<reference evidence="5" key="1">
    <citation type="submission" date="2016-10" db="EMBL/GenBank/DDBJ databases">
        <authorList>
            <person name="Varghese N."/>
            <person name="Submissions S."/>
        </authorList>
    </citation>
    <scope>NUCLEOTIDE SEQUENCE [LARGE SCALE GENOMIC DNA]</scope>
    <source>
        <strain evidence="5">CGMCC 1.10784</strain>
    </source>
</reference>
<dbReference type="SUPFAM" id="SSF55347">
    <property type="entry name" value="Glyceraldehyde-3-phosphate dehydrogenase-like, C-terminal domain"/>
    <property type="match status" value="1"/>
</dbReference>
<dbReference type="AlphaFoldDB" id="A0A1I2DZB7"/>
<dbReference type="STRING" id="1045775.SAMN05216378_4352"/>
<feature type="domain" description="Gfo/Idh/MocA-like oxidoreductase N-terminal" evidence="2">
    <location>
        <begin position="4"/>
        <end position="123"/>
    </location>
</feature>
<dbReference type="Gene3D" id="3.40.50.720">
    <property type="entry name" value="NAD(P)-binding Rossmann-like Domain"/>
    <property type="match status" value="1"/>
</dbReference>
<dbReference type="EMBL" id="FOMT01000004">
    <property type="protein sequence ID" value="SFE85766.1"/>
    <property type="molecule type" value="Genomic_DNA"/>
</dbReference>
<evidence type="ECO:0000259" key="3">
    <source>
        <dbReference type="Pfam" id="PF02894"/>
    </source>
</evidence>
<dbReference type="GO" id="GO:0000166">
    <property type="term" value="F:nucleotide binding"/>
    <property type="evidence" value="ECO:0007669"/>
    <property type="project" value="InterPro"/>
</dbReference>
<protein>
    <submittedName>
        <fullName evidence="4">Predicted dehydrogenase</fullName>
    </submittedName>
</protein>
<dbReference type="PANTHER" id="PTHR43249:SF1">
    <property type="entry name" value="D-GLUCOSIDE 3-DEHYDROGENASE"/>
    <property type="match status" value="1"/>
</dbReference>
<dbReference type="Pfam" id="PF02894">
    <property type="entry name" value="GFO_IDH_MocA_C"/>
    <property type="match status" value="1"/>
</dbReference>
<dbReference type="SUPFAM" id="SSF51735">
    <property type="entry name" value="NAD(P)-binding Rossmann-fold domains"/>
    <property type="match status" value="1"/>
</dbReference>
<evidence type="ECO:0000313" key="5">
    <source>
        <dbReference type="Proteomes" id="UP000198855"/>
    </source>
</evidence>
<dbReference type="InterPro" id="IPR004104">
    <property type="entry name" value="Gfo/Idh/MocA-like_OxRdtase_C"/>
</dbReference>
<dbReference type="Gene3D" id="3.30.360.10">
    <property type="entry name" value="Dihydrodipicolinate Reductase, domain 2"/>
    <property type="match status" value="1"/>
</dbReference>
<name>A0A1I2DZB7_9BACL</name>
<evidence type="ECO:0000313" key="4">
    <source>
        <dbReference type="EMBL" id="SFE85766.1"/>
    </source>
</evidence>
<dbReference type="Pfam" id="PF01408">
    <property type="entry name" value="GFO_IDH_MocA"/>
    <property type="match status" value="1"/>
</dbReference>
<gene>
    <name evidence="4" type="ORF">SAMN05216378_4352</name>
</gene>
<dbReference type="Proteomes" id="UP000198855">
    <property type="component" value="Unassembled WGS sequence"/>
</dbReference>
<dbReference type="OrthoDB" id="9815825at2"/>
<comment type="similarity">
    <text evidence="1">Belongs to the Gfo/Idh/MocA family.</text>
</comment>
<evidence type="ECO:0000259" key="2">
    <source>
        <dbReference type="Pfam" id="PF01408"/>
    </source>
</evidence>
<evidence type="ECO:0000256" key="1">
    <source>
        <dbReference type="ARBA" id="ARBA00010928"/>
    </source>
</evidence>
<accession>A0A1I2DZB7</accession>